<comment type="caution">
    <text evidence="1">The sequence shown here is derived from an EMBL/GenBank/DDBJ whole genome shotgun (WGS) entry which is preliminary data.</text>
</comment>
<proteinExistence type="predicted"/>
<name>A0A225UPG3_9STRA</name>
<accession>A0A225UPG3</accession>
<dbReference type="AlphaFoldDB" id="A0A225UPG3"/>
<keyword evidence="2" id="KW-1185">Reference proteome</keyword>
<dbReference type="Proteomes" id="UP000198211">
    <property type="component" value="Unassembled WGS sequence"/>
</dbReference>
<reference evidence="2" key="1">
    <citation type="submission" date="2017-03" db="EMBL/GenBank/DDBJ databases">
        <title>Phytopthora megakarya and P. palmivora, two closely related causual agents of cacao black pod achieved similar genome size and gene model numbers by different mechanisms.</title>
        <authorList>
            <person name="Ali S."/>
            <person name="Shao J."/>
            <person name="Larry D.J."/>
            <person name="Kronmiller B."/>
            <person name="Shen D."/>
            <person name="Strem M.D."/>
            <person name="Melnick R.L."/>
            <person name="Guiltinan M.J."/>
            <person name="Tyler B.M."/>
            <person name="Meinhardt L.W."/>
            <person name="Bailey B.A."/>
        </authorList>
    </citation>
    <scope>NUCLEOTIDE SEQUENCE [LARGE SCALE GENOMIC DNA]</scope>
    <source>
        <strain evidence="2">zdho120</strain>
    </source>
</reference>
<organism evidence="1 2">
    <name type="scientific">Phytophthora megakarya</name>
    <dbReference type="NCBI Taxonomy" id="4795"/>
    <lineage>
        <taxon>Eukaryota</taxon>
        <taxon>Sar</taxon>
        <taxon>Stramenopiles</taxon>
        <taxon>Oomycota</taxon>
        <taxon>Peronosporomycetes</taxon>
        <taxon>Peronosporales</taxon>
        <taxon>Peronosporaceae</taxon>
        <taxon>Phytophthora</taxon>
    </lineage>
</organism>
<evidence type="ECO:0000313" key="1">
    <source>
        <dbReference type="EMBL" id="OWY94994.1"/>
    </source>
</evidence>
<dbReference type="EMBL" id="NBNE01013558">
    <property type="protein sequence ID" value="OWY94994.1"/>
    <property type="molecule type" value="Genomic_DNA"/>
</dbReference>
<evidence type="ECO:0000313" key="2">
    <source>
        <dbReference type="Proteomes" id="UP000198211"/>
    </source>
</evidence>
<sequence length="184" mass="21115">MWTDVTNVVAGHTCSGSWMRSCSLLRCSDTGLEDQNIRGTGAPHQRVCLVMDGDEDEFLLDRQTLQNISIDIDRMFEQLANDGHVSDDADDDDVTNDSPWLAFGVDMDKIHACVDKMLLRFGYDDIWHVNIAEYPPANVELWKMWPRKGTEPYRSGTRKHPLQQRAFVREFVQVLERHGLSDMD</sequence>
<gene>
    <name evidence="1" type="ORF">PHMEG_00035124</name>
</gene>
<protein>
    <submittedName>
        <fullName evidence="1">Uncharacterized protein</fullName>
    </submittedName>
</protein>